<accession>A0A158R2X7</accession>
<evidence type="ECO:0000313" key="3">
    <source>
        <dbReference type="WBParaSite" id="NBR_0001711001-mRNA-1"/>
    </source>
</evidence>
<reference evidence="1 2" key="2">
    <citation type="submission" date="2018-11" db="EMBL/GenBank/DDBJ databases">
        <authorList>
            <consortium name="Pathogen Informatics"/>
        </authorList>
    </citation>
    <scope>NUCLEOTIDE SEQUENCE [LARGE SCALE GENOMIC DNA]</scope>
</reference>
<dbReference type="EMBL" id="UYSL01022566">
    <property type="protein sequence ID" value="VDL80724.1"/>
    <property type="molecule type" value="Genomic_DNA"/>
</dbReference>
<evidence type="ECO:0000313" key="1">
    <source>
        <dbReference type="EMBL" id="VDL80724.1"/>
    </source>
</evidence>
<gene>
    <name evidence="1" type="ORF">NBR_LOCUS17111</name>
</gene>
<dbReference type="Proteomes" id="UP000271162">
    <property type="component" value="Unassembled WGS sequence"/>
</dbReference>
<dbReference type="WBParaSite" id="NBR_0001711001-mRNA-1">
    <property type="protein sequence ID" value="NBR_0001711001-mRNA-1"/>
    <property type="gene ID" value="NBR_0001711001"/>
</dbReference>
<dbReference type="AlphaFoldDB" id="A0A158R2X7"/>
<dbReference type="OMA" id="MATNILY"/>
<sequence>MRIFHGQSDSEMPPKCTMMKLSKKARYHLAWLRRIKFRSVNSRFCGLVERGAHSLARRNLVGGVEIRRSGSDDEETFDPGEGPSCSYSSVRVALYRPLKRLKILIPAARLKNVMRHVCVCHSLKLYGVSLDEDMATNILYASFRTVSDMIIDRVHTVTAETLMKLVRKAHPSNRLIFCNHSSTPSSEAITPESLLFCSARDISIEPSIVLLHRSFDDAALVRLVVSDHAIRRAIRLPLCAITHRGISDAAQAFYKRCCDVLAELRPEMHAPLWEIRILSVHHVADICLFPIFDADR</sequence>
<evidence type="ECO:0000313" key="2">
    <source>
        <dbReference type="Proteomes" id="UP000271162"/>
    </source>
</evidence>
<protein>
    <submittedName>
        <fullName evidence="3">F-box domain-containing protein</fullName>
    </submittedName>
</protein>
<organism evidence="3">
    <name type="scientific">Nippostrongylus brasiliensis</name>
    <name type="common">Rat hookworm</name>
    <dbReference type="NCBI Taxonomy" id="27835"/>
    <lineage>
        <taxon>Eukaryota</taxon>
        <taxon>Metazoa</taxon>
        <taxon>Ecdysozoa</taxon>
        <taxon>Nematoda</taxon>
        <taxon>Chromadorea</taxon>
        <taxon>Rhabditida</taxon>
        <taxon>Rhabditina</taxon>
        <taxon>Rhabditomorpha</taxon>
        <taxon>Strongyloidea</taxon>
        <taxon>Heligmosomidae</taxon>
        <taxon>Nippostrongylus</taxon>
    </lineage>
</organism>
<name>A0A158R2X7_NIPBR</name>
<reference evidence="3" key="1">
    <citation type="submission" date="2016-04" db="UniProtKB">
        <authorList>
            <consortium name="WormBaseParasite"/>
        </authorList>
    </citation>
    <scope>IDENTIFICATION</scope>
</reference>
<keyword evidence="2" id="KW-1185">Reference proteome</keyword>
<proteinExistence type="predicted"/>